<evidence type="ECO:0000256" key="1">
    <source>
        <dbReference type="ARBA" id="ARBA00022514"/>
    </source>
</evidence>
<dbReference type="AlphaFoldDB" id="A0A9W7WX67"/>
<evidence type="ECO:0000313" key="5">
    <source>
        <dbReference type="Proteomes" id="UP001059041"/>
    </source>
</evidence>
<dbReference type="CDD" id="cd00169">
    <property type="entry name" value="Chemokine"/>
    <property type="match status" value="1"/>
</dbReference>
<dbReference type="SMART" id="SM00199">
    <property type="entry name" value="SCY"/>
    <property type="match status" value="1"/>
</dbReference>
<dbReference type="Proteomes" id="UP001059041">
    <property type="component" value="Linkage Group LG5"/>
</dbReference>
<comment type="caution">
    <text evidence="4">The sequence shown here is derived from an EMBL/GenBank/DDBJ whole genome shotgun (WGS) entry which is preliminary data.</text>
</comment>
<accession>A0A9W7WX67</accession>
<evidence type="ECO:0000259" key="3">
    <source>
        <dbReference type="SMART" id="SM00199"/>
    </source>
</evidence>
<keyword evidence="5" id="KW-1185">Reference proteome</keyword>
<dbReference type="PANTHER" id="PTHR12015:SF186">
    <property type="entry name" value="C-C MOTIF CHEMOKINE 21-LIKE-RELATED"/>
    <property type="match status" value="1"/>
</dbReference>
<protein>
    <submittedName>
        <fullName evidence="4">C-C motif chemokine 21-like</fullName>
    </submittedName>
</protein>
<sequence length="98" mass="11440">MRFNMLFIIVLLGLLHLTLAQGSYEDCCLKYIKTMKPHMKHRVTSYRKQQLDGGCNIPAIIFTMKHGRMLCVDPREKWVHDLMQRVDKMSAGSGMRKK</sequence>
<feature type="non-terminal residue" evidence="4">
    <location>
        <position position="1"/>
    </location>
</feature>
<gene>
    <name evidence="4" type="ORF">IRJ41_024865</name>
</gene>
<keyword evidence="1" id="KW-0202">Cytokine</keyword>
<dbReference type="Pfam" id="PF00048">
    <property type="entry name" value="IL8"/>
    <property type="match status" value="1"/>
</dbReference>
<dbReference type="PANTHER" id="PTHR12015">
    <property type="entry name" value="SMALL INDUCIBLE CYTOKINE A"/>
    <property type="match status" value="1"/>
</dbReference>
<dbReference type="EMBL" id="JAFHDT010000005">
    <property type="protein sequence ID" value="KAI7810330.1"/>
    <property type="molecule type" value="Genomic_DNA"/>
</dbReference>
<dbReference type="GO" id="GO:0005615">
    <property type="term" value="C:extracellular space"/>
    <property type="evidence" value="ECO:0007669"/>
    <property type="project" value="UniProtKB-KW"/>
</dbReference>
<name>A0A9W7WX67_TRIRA</name>
<dbReference type="Gene3D" id="2.40.50.40">
    <property type="match status" value="1"/>
</dbReference>
<organism evidence="4 5">
    <name type="scientific">Triplophysa rosa</name>
    <name type="common">Cave loach</name>
    <dbReference type="NCBI Taxonomy" id="992332"/>
    <lineage>
        <taxon>Eukaryota</taxon>
        <taxon>Metazoa</taxon>
        <taxon>Chordata</taxon>
        <taxon>Craniata</taxon>
        <taxon>Vertebrata</taxon>
        <taxon>Euteleostomi</taxon>
        <taxon>Actinopterygii</taxon>
        <taxon>Neopterygii</taxon>
        <taxon>Teleostei</taxon>
        <taxon>Ostariophysi</taxon>
        <taxon>Cypriniformes</taxon>
        <taxon>Nemacheilidae</taxon>
        <taxon>Triplophysa</taxon>
    </lineage>
</organism>
<dbReference type="GO" id="GO:0006955">
    <property type="term" value="P:immune response"/>
    <property type="evidence" value="ECO:0007669"/>
    <property type="project" value="InterPro"/>
</dbReference>
<evidence type="ECO:0000313" key="4">
    <source>
        <dbReference type="EMBL" id="KAI7810330.1"/>
    </source>
</evidence>
<evidence type="ECO:0000256" key="2">
    <source>
        <dbReference type="SAM" id="SignalP"/>
    </source>
</evidence>
<feature type="chain" id="PRO_5040998471" evidence="2">
    <location>
        <begin position="21"/>
        <end position="98"/>
    </location>
</feature>
<feature type="domain" description="Chemokine interleukin-8-like" evidence="3">
    <location>
        <begin position="24"/>
        <end position="86"/>
    </location>
</feature>
<keyword evidence="2" id="KW-0732">Signal</keyword>
<dbReference type="InterPro" id="IPR039809">
    <property type="entry name" value="Chemokine_b/g/d"/>
</dbReference>
<dbReference type="SUPFAM" id="SSF54117">
    <property type="entry name" value="Interleukin 8-like chemokines"/>
    <property type="match status" value="1"/>
</dbReference>
<proteinExistence type="predicted"/>
<dbReference type="InterPro" id="IPR036048">
    <property type="entry name" value="Interleukin_8-like_sf"/>
</dbReference>
<reference evidence="4" key="1">
    <citation type="submission" date="2021-02" db="EMBL/GenBank/DDBJ databases">
        <title>Comparative genomics reveals that relaxation of natural selection precedes convergent phenotypic evolution of cavefish.</title>
        <authorList>
            <person name="Peng Z."/>
        </authorList>
    </citation>
    <scope>NUCLEOTIDE SEQUENCE</scope>
    <source>
        <tissue evidence="4">Muscle</tissue>
    </source>
</reference>
<dbReference type="GO" id="GO:0008009">
    <property type="term" value="F:chemokine activity"/>
    <property type="evidence" value="ECO:0007669"/>
    <property type="project" value="InterPro"/>
</dbReference>
<dbReference type="InterPro" id="IPR001811">
    <property type="entry name" value="Chemokine_IL8-like_dom"/>
</dbReference>
<feature type="signal peptide" evidence="2">
    <location>
        <begin position="1"/>
        <end position="20"/>
    </location>
</feature>